<proteinExistence type="predicted"/>
<dbReference type="EMBL" id="JAMKPW020000032">
    <property type="protein sequence ID" value="KAK8203136.1"/>
    <property type="molecule type" value="Genomic_DNA"/>
</dbReference>
<sequence length="624" mass="68871">MSLLRNQPRSILSLCKSSGRVSITASRSRCFTVSSIRSFTSASQSPRTTSTISRPRPLQSCLYPALQLQQATMATLAEPQKFMLTSGAEDPVWIHTEPYSNRPRFPKLSEDLETEVCIVGSGISGISIAYELVKRGVEVVMIEAREILSGETGRTSGHLASALDDGYVNIKAKHGDKGAAAAAESHTWALEHVGEVARELGIECEYRKLPGYEISQYPRGDSKHAEDVQELKEEVAYTKSLGMHTEFREGFAAKGWEGKIDQRDAAVFNNQATFHPTKYLIGVLEWLKKQPNFKCYAHTRMMDSQEKGIEILGFGSKEVKVTTEDGNTINCKNLVMATCVPLQKLSVVAEMEYDRTYCAAIRVPKGSIEDCLLYDTAEAYKYIRFTACDDKDDYLVIGGMDHKVGQASDEKTRYDELEQWVRERFPQAGSVDYKWSGQVFEPVDYMAFIGLDPGLKHTFIVTGDSGNGLTHGVLAGKLIADEIQGIENPWSSLYSPKRMASIAKSAKEMLSHDLQINSQYKRMFQSDITDIEDLAPGTGGVLNPTTSKPLAVYKDENGNVKKLSALCPHMKGVVCWNTAEQSWDCPVHGSRFSKEGICVMGPAKGNLNPEDDAAKSTQQTAVSG</sequence>
<evidence type="ECO:0000313" key="2">
    <source>
        <dbReference type="Proteomes" id="UP001320706"/>
    </source>
</evidence>
<name>A0ACC3SDH1_9PEZI</name>
<comment type="caution">
    <text evidence="1">The sequence shown here is derived from an EMBL/GenBank/DDBJ whole genome shotgun (WGS) entry which is preliminary data.</text>
</comment>
<keyword evidence="2" id="KW-1185">Reference proteome</keyword>
<dbReference type="Proteomes" id="UP001320706">
    <property type="component" value="Unassembled WGS sequence"/>
</dbReference>
<reference evidence="1" key="1">
    <citation type="submission" date="2024-02" db="EMBL/GenBank/DDBJ databases">
        <title>Metagenome Assembled Genome of Zalaria obscura JY119.</title>
        <authorList>
            <person name="Vighnesh L."/>
            <person name="Jagadeeshwari U."/>
            <person name="Venkata Ramana C."/>
            <person name="Sasikala C."/>
        </authorList>
    </citation>
    <scope>NUCLEOTIDE SEQUENCE</scope>
    <source>
        <strain evidence="1">JY119</strain>
    </source>
</reference>
<evidence type="ECO:0000313" key="1">
    <source>
        <dbReference type="EMBL" id="KAK8203136.1"/>
    </source>
</evidence>
<accession>A0ACC3SDH1</accession>
<gene>
    <name evidence="1" type="ORF">M8818_005361</name>
</gene>
<protein>
    <submittedName>
        <fullName evidence="1">Uncharacterized protein</fullName>
    </submittedName>
</protein>
<organism evidence="1 2">
    <name type="scientific">Zalaria obscura</name>
    <dbReference type="NCBI Taxonomy" id="2024903"/>
    <lineage>
        <taxon>Eukaryota</taxon>
        <taxon>Fungi</taxon>
        <taxon>Dikarya</taxon>
        <taxon>Ascomycota</taxon>
        <taxon>Pezizomycotina</taxon>
        <taxon>Dothideomycetes</taxon>
        <taxon>Dothideomycetidae</taxon>
        <taxon>Dothideales</taxon>
        <taxon>Zalariaceae</taxon>
        <taxon>Zalaria</taxon>
    </lineage>
</organism>